<reference evidence="1 2" key="1">
    <citation type="submission" date="2022-06" db="EMBL/GenBank/DDBJ databases">
        <title>Sequencing the genomes of 1000 actinobacteria strains.</title>
        <authorList>
            <person name="Klenk H.-P."/>
        </authorList>
    </citation>
    <scope>NUCLEOTIDE SEQUENCE [LARGE SCALE GENOMIC DNA]</scope>
    <source>
        <strain evidence="1 2">DSM 44170</strain>
    </source>
</reference>
<dbReference type="EMBL" id="JAMZEC010000001">
    <property type="protein sequence ID" value="MCP2350627.1"/>
    <property type="molecule type" value="Genomic_DNA"/>
</dbReference>
<gene>
    <name evidence="1" type="ORF">HD595_006749</name>
</gene>
<evidence type="ECO:0000313" key="1">
    <source>
        <dbReference type="EMBL" id="MCP2350627.1"/>
    </source>
</evidence>
<name>A0ABT1K9D3_9ACTN</name>
<dbReference type="RefSeq" id="WP_253776182.1">
    <property type="nucleotide sequence ID" value="NZ_BAAAVE010000017.1"/>
</dbReference>
<proteinExistence type="predicted"/>
<organism evidence="1 2">
    <name type="scientific">Nonomuraea roseoviolacea subsp. carminata</name>
    <dbReference type="NCBI Taxonomy" id="160689"/>
    <lineage>
        <taxon>Bacteria</taxon>
        <taxon>Bacillati</taxon>
        <taxon>Actinomycetota</taxon>
        <taxon>Actinomycetes</taxon>
        <taxon>Streptosporangiales</taxon>
        <taxon>Streptosporangiaceae</taxon>
        <taxon>Nonomuraea</taxon>
    </lineage>
</organism>
<evidence type="ECO:0000313" key="2">
    <source>
        <dbReference type="Proteomes" id="UP001320766"/>
    </source>
</evidence>
<sequence>MTVLPVSLTVGDKAYDLGSVEVLDSDSHRWAQLERFLRAVADTLNEGYTLRPMISGEPDEIAGLPVEVRRLVHAVDSMRDKWAEADEARRQELWQVVHEANDAVWSRAERE</sequence>
<comment type="caution">
    <text evidence="1">The sequence shown here is derived from an EMBL/GenBank/DDBJ whole genome shotgun (WGS) entry which is preliminary data.</text>
</comment>
<keyword evidence="2" id="KW-1185">Reference proteome</keyword>
<protein>
    <submittedName>
        <fullName evidence="1">Uncharacterized protein</fullName>
    </submittedName>
</protein>
<accession>A0ABT1K9D3</accession>
<dbReference type="Proteomes" id="UP001320766">
    <property type="component" value="Unassembled WGS sequence"/>
</dbReference>